<dbReference type="Pfam" id="PF16123">
    <property type="entry name" value="HAGH_C"/>
    <property type="match status" value="1"/>
</dbReference>
<proteinExistence type="inferred from homology"/>
<keyword evidence="5" id="KW-0862">Zinc</keyword>
<evidence type="ECO:0000256" key="6">
    <source>
        <dbReference type="SAM" id="MobiDB-lite"/>
    </source>
</evidence>
<dbReference type="InterPro" id="IPR001279">
    <property type="entry name" value="Metallo-B-lactamas"/>
</dbReference>
<evidence type="ECO:0000256" key="4">
    <source>
        <dbReference type="ARBA" id="ARBA00022801"/>
    </source>
</evidence>
<evidence type="ECO:0000256" key="1">
    <source>
        <dbReference type="ARBA" id="ARBA00001947"/>
    </source>
</evidence>
<keyword evidence="9" id="KW-1185">Reference proteome</keyword>
<keyword evidence="3" id="KW-0479">Metal-binding</keyword>
<organism evidence="8 9">
    <name type="scientific">Monodelphis domestica</name>
    <name type="common">Gray short-tailed opossum</name>
    <dbReference type="NCBI Taxonomy" id="13616"/>
    <lineage>
        <taxon>Eukaryota</taxon>
        <taxon>Metazoa</taxon>
        <taxon>Chordata</taxon>
        <taxon>Craniata</taxon>
        <taxon>Vertebrata</taxon>
        <taxon>Euteleostomi</taxon>
        <taxon>Mammalia</taxon>
        <taxon>Metatheria</taxon>
        <taxon>Didelphimorphia</taxon>
        <taxon>Didelphidae</taxon>
        <taxon>Monodelphis</taxon>
    </lineage>
</organism>
<evidence type="ECO:0000259" key="7">
    <source>
        <dbReference type="SMART" id="SM00849"/>
    </source>
</evidence>
<dbReference type="InParanoid" id="F6WEQ0"/>
<dbReference type="GO" id="GO:0032225">
    <property type="term" value="P:regulation of synaptic transmission, dopaminergic"/>
    <property type="evidence" value="ECO:0007669"/>
    <property type="project" value="Ensembl"/>
</dbReference>
<dbReference type="GO" id="GO:0046929">
    <property type="term" value="P:negative regulation of neurotransmitter secretion"/>
    <property type="evidence" value="ECO:0007669"/>
    <property type="project" value="Ensembl"/>
</dbReference>
<reference evidence="8 9" key="1">
    <citation type="journal article" date="2007" name="Nature">
        <title>Genome of the marsupial Monodelphis domestica reveals innovation in non-coding sequences.</title>
        <authorList>
            <person name="Mikkelsen T.S."/>
            <person name="Wakefield M.J."/>
            <person name="Aken B."/>
            <person name="Amemiya C.T."/>
            <person name="Chang J.L."/>
            <person name="Duke S."/>
            <person name="Garber M."/>
            <person name="Gentles A.J."/>
            <person name="Goodstadt L."/>
            <person name="Heger A."/>
            <person name="Jurka J."/>
            <person name="Kamal M."/>
            <person name="Mauceli E."/>
            <person name="Searle S.M."/>
            <person name="Sharpe T."/>
            <person name="Baker M.L."/>
            <person name="Batzer M.A."/>
            <person name="Benos P.V."/>
            <person name="Belov K."/>
            <person name="Clamp M."/>
            <person name="Cook A."/>
            <person name="Cuff J."/>
            <person name="Das R."/>
            <person name="Davidow L."/>
            <person name="Deakin J.E."/>
            <person name="Fazzari M.J."/>
            <person name="Glass J.L."/>
            <person name="Grabherr M."/>
            <person name="Greally J.M."/>
            <person name="Gu W."/>
            <person name="Hore T.A."/>
            <person name="Huttley G.A."/>
            <person name="Kleber M."/>
            <person name="Jirtle R.L."/>
            <person name="Koina E."/>
            <person name="Lee J.T."/>
            <person name="Mahony S."/>
            <person name="Marra M.A."/>
            <person name="Miller R.D."/>
            <person name="Nicholls R.D."/>
            <person name="Oda M."/>
            <person name="Papenfuss A.T."/>
            <person name="Parra Z.E."/>
            <person name="Pollock D.D."/>
            <person name="Ray D.A."/>
            <person name="Schein J.E."/>
            <person name="Speed T.P."/>
            <person name="Thompson K."/>
            <person name="VandeBerg J.L."/>
            <person name="Wade C.M."/>
            <person name="Walker J.A."/>
            <person name="Waters P.D."/>
            <person name="Webber C."/>
            <person name="Weidman J.R."/>
            <person name="Xie X."/>
            <person name="Zody M.C."/>
            <person name="Baldwin J."/>
            <person name="Abdouelleil A."/>
            <person name="Abdulkadir J."/>
            <person name="Abebe A."/>
            <person name="Abera B."/>
            <person name="Abreu J."/>
            <person name="Acer S.C."/>
            <person name="Aftuck L."/>
            <person name="Alexander A."/>
            <person name="An P."/>
            <person name="Anderson E."/>
            <person name="Anderson S."/>
            <person name="Arachi H."/>
            <person name="Azer M."/>
            <person name="Bachantsang P."/>
            <person name="Barry A."/>
            <person name="Bayul T."/>
            <person name="Berlin A."/>
            <person name="Bessette D."/>
            <person name="Bloom T."/>
            <person name="Bloom T."/>
            <person name="Boguslavskiy L."/>
            <person name="Bonnet C."/>
            <person name="Boukhgalter B."/>
            <person name="Bourzgui I."/>
            <person name="Brown A."/>
            <person name="Cahill P."/>
            <person name="Channer S."/>
            <person name="Cheshatsang Y."/>
            <person name="Chuda L."/>
            <person name="Citroen M."/>
            <person name="Collymore A."/>
            <person name="Cooke P."/>
            <person name="Costello M."/>
            <person name="D'Aco K."/>
            <person name="Daza R."/>
            <person name="De Haan G."/>
            <person name="DeGray S."/>
            <person name="DeMaso C."/>
            <person name="Dhargay N."/>
            <person name="Dooley K."/>
            <person name="Dooley E."/>
            <person name="Doricent M."/>
            <person name="Dorje P."/>
            <person name="Dorjee K."/>
            <person name="Dupes A."/>
            <person name="Elong R."/>
            <person name="Falk J."/>
            <person name="Farina A."/>
            <person name="Faro S."/>
            <person name="Ferguson D."/>
            <person name="Fisher S."/>
            <person name="Foley C.D."/>
            <person name="Franke A."/>
            <person name="Friedrich D."/>
            <person name="Gadbois L."/>
            <person name="Gearin G."/>
            <person name="Gearin C.R."/>
            <person name="Giannoukos G."/>
            <person name="Goode T."/>
            <person name="Graham J."/>
            <person name="Grandbois E."/>
            <person name="Grewal S."/>
            <person name="Gyaltsen K."/>
            <person name="Hafez N."/>
            <person name="Hagos B."/>
            <person name="Hall J."/>
            <person name="Henson C."/>
            <person name="Hollinger A."/>
            <person name="Honan T."/>
            <person name="Huard M.D."/>
            <person name="Hughes L."/>
            <person name="Hurhula B."/>
            <person name="Husby M.E."/>
            <person name="Kamat A."/>
            <person name="Kanga B."/>
            <person name="Kashin S."/>
            <person name="Khazanovich D."/>
            <person name="Kisner P."/>
            <person name="Lance K."/>
            <person name="Lara M."/>
            <person name="Lee W."/>
            <person name="Lennon N."/>
            <person name="Letendre F."/>
            <person name="LeVine R."/>
            <person name="Lipovsky A."/>
            <person name="Liu X."/>
            <person name="Liu J."/>
            <person name="Liu S."/>
            <person name="Lokyitsang T."/>
            <person name="Lokyitsang Y."/>
            <person name="Lubonja R."/>
            <person name="Lui A."/>
            <person name="MacDonald P."/>
            <person name="Magnisalis V."/>
            <person name="Maru K."/>
            <person name="Matthews C."/>
            <person name="McCusker W."/>
            <person name="McDonough S."/>
            <person name="Mehta T."/>
            <person name="Meldrim J."/>
            <person name="Meneus L."/>
            <person name="Mihai O."/>
            <person name="Mihalev A."/>
            <person name="Mihova T."/>
            <person name="Mittelman R."/>
            <person name="Mlenga V."/>
            <person name="Montmayeur A."/>
            <person name="Mulrain L."/>
            <person name="Navidi A."/>
            <person name="Naylor J."/>
            <person name="Negash T."/>
            <person name="Nguyen T."/>
            <person name="Nguyen N."/>
            <person name="Nicol R."/>
            <person name="Norbu C."/>
            <person name="Norbu N."/>
            <person name="Novod N."/>
            <person name="O'Neill B."/>
            <person name="Osman S."/>
            <person name="Markiewicz E."/>
            <person name="Oyono O.L."/>
            <person name="Patti C."/>
            <person name="Phunkhang P."/>
            <person name="Pierre F."/>
            <person name="Priest M."/>
            <person name="Raghuraman S."/>
            <person name="Rege F."/>
            <person name="Reyes R."/>
            <person name="Rise C."/>
            <person name="Rogov P."/>
            <person name="Ross K."/>
            <person name="Ryan E."/>
            <person name="Settipalli S."/>
            <person name="Shea T."/>
            <person name="Sherpa N."/>
            <person name="Shi L."/>
            <person name="Shih D."/>
            <person name="Sparrow T."/>
            <person name="Spaulding J."/>
            <person name="Stalker J."/>
            <person name="Stange-Thomann N."/>
            <person name="Stavropoulos S."/>
            <person name="Stone C."/>
            <person name="Strader C."/>
            <person name="Tesfaye S."/>
            <person name="Thomson T."/>
            <person name="Thoulutsang Y."/>
            <person name="Thoulutsang D."/>
            <person name="Topham K."/>
            <person name="Topping I."/>
            <person name="Tsamla T."/>
            <person name="Vassiliev H."/>
            <person name="Vo A."/>
            <person name="Wangchuk T."/>
            <person name="Wangdi T."/>
            <person name="Weiand M."/>
            <person name="Wilkinson J."/>
            <person name="Wilson A."/>
            <person name="Yadav S."/>
            <person name="Young G."/>
            <person name="Yu Q."/>
            <person name="Zembek L."/>
            <person name="Zhong D."/>
            <person name="Zimmer A."/>
            <person name="Zwirko Z."/>
            <person name="Jaffe D.B."/>
            <person name="Alvarez P."/>
            <person name="Brockman W."/>
            <person name="Butler J."/>
            <person name="Chin C."/>
            <person name="Gnerre S."/>
            <person name="MacCallum I."/>
            <person name="Graves J.A."/>
            <person name="Ponting C.P."/>
            <person name="Breen M."/>
            <person name="Samollow P.B."/>
            <person name="Lander E.S."/>
            <person name="Lindblad-Toh K."/>
        </authorList>
    </citation>
    <scope>NUCLEOTIDE SEQUENCE [LARGE SCALE GENOMIC DNA]</scope>
</reference>
<dbReference type="Pfam" id="PF00753">
    <property type="entry name" value="Lactamase_B"/>
    <property type="match status" value="1"/>
</dbReference>
<dbReference type="SUPFAM" id="SSF56281">
    <property type="entry name" value="Metallo-hydrolase/oxidoreductase"/>
    <property type="match status" value="1"/>
</dbReference>
<keyword evidence="4" id="KW-0378">Hydrolase</keyword>
<dbReference type="GeneTree" id="ENSGT00940000158887"/>
<dbReference type="GO" id="GO:0019243">
    <property type="term" value="P:methylglyoxal catabolic process to D-lactate via S-lactoyl-glutathione"/>
    <property type="evidence" value="ECO:0007669"/>
    <property type="project" value="InterPro"/>
</dbReference>
<reference evidence="8" key="3">
    <citation type="submission" date="2025-09" db="UniProtKB">
        <authorList>
            <consortium name="Ensembl"/>
        </authorList>
    </citation>
    <scope>IDENTIFICATION</scope>
</reference>
<dbReference type="Gene3D" id="3.60.15.10">
    <property type="entry name" value="Ribonuclease Z/Hydroxyacylglutathione hydrolase-like"/>
    <property type="match status" value="1"/>
</dbReference>
<evidence type="ECO:0000313" key="8">
    <source>
        <dbReference type="Ensembl" id="ENSMODP00000019344.4"/>
    </source>
</evidence>
<dbReference type="CDD" id="cd07723">
    <property type="entry name" value="hydroxyacylglutathione_hydrolase_MBL-fold"/>
    <property type="match status" value="1"/>
</dbReference>
<feature type="region of interest" description="Disordered" evidence="6">
    <location>
        <begin position="342"/>
        <end position="369"/>
    </location>
</feature>
<evidence type="ECO:0000313" key="9">
    <source>
        <dbReference type="Proteomes" id="UP000002280"/>
    </source>
</evidence>
<name>F6WEQ0_MONDO</name>
<dbReference type="InterPro" id="IPR017782">
    <property type="entry name" value="Hydroxyacylglutathione_Hdrlase"/>
</dbReference>
<dbReference type="ExpressionAtlas" id="F6WEQ0">
    <property type="expression patterns" value="baseline"/>
</dbReference>
<dbReference type="HOGENOM" id="CLU_030571_4_3_1"/>
<dbReference type="eggNOG" id="KOG0813">
    <property type="taxonomic scope" value="Eukaryota"/>
</dbReference>
<dbReference type="GO" id="GO:0005739">
    <property type="term" value="C:mitochondrion"/>
    <property type="evidence" value="ECO:0000318"/>
    <property type="project" value="GO_Central"/>
</dbReference>
<dbReference type="FunCoup" id="F6WEQ0">
    <property type="interactions" value="149"/>
</dbReference>
<dbReference type="AlphaFoldDB" id="F6WEQ0"/>
<dbReference type="NCBIfam" id="TIGR03413">
    <property type="entry name" value="GSH_gloB"/>
    <property type="match status" value="1"/>
</dbReference>
<dbReference type="GO" id="GO:0004416">
    <property type="term" value="F:hydroxyacylglutathione hydrolase activity"/>
    <property type="evidence" value="ECO:0007669"/>
    <property type="project" value="InterPro"/>
</dbReference>
<dbReference type="InterPro" id="IPR036866">
    <property type="entry name" value="RibonucZ/Hydroxyglut_hydro"/>
</dbReference>
<reference evidence="8" key="2">
    <citation type="submission" date="2025-08" db="UniProtKB">
        <authorList>
            <consortium name="Ensembl"/>
        </authorList>
    </citation>
    <scope>IDENTIFICATION</scope>
</reference>
<dbReference type="PANTHER" id="PTHR11935:SF116">
    <property type="entry name" value="HYDROLASE PNKD-RELATED"/>
    <property type="match status" value="1"/>
</dbReference>
<dbReference type="SMART" id="SM00849">
    <property type="entry name" value="Lactamase_B"/>
    <property type="match status" value="1"/>
</dbReference>
<comment type="cofactor">
    <cofactor evidence="1">
        <name>Zn(2+)</name>
        <dbReference type="ChEBI" id="CHEBI:29105"/>
    </cofactor>
</comment>
<dbReference type="GO" id="GO:0016020">
    <property type="term" value="C:membrane"/>
    <property type="evidence" value="ECO:0007669"/>
    <property type="project" value="Ensembl"/>
</dbReference>
<dbReference type="GO" id="GO:0050884">
    <property type="term" value="P:neuromuscular process controlling posture"/>
    <property type="evidence" value="ECO:0007669"/>
    <property type="project" value="Ensembl"/>
</dbReference>
<sequence length="369" mass="41114">MAAAVVAALRGPGLKGVPILRALLQGASPRVRLQHSRSPLQTKHEPGPWPPGLEYIPKKKAKNPMKAVGLAWYNLYARTWLGYLLYKKQLQRARHRFPDGHSAVQPRVFNGVKVLPIPVLLDNYSYLIIDTQSKLAVAVDPSDPRAVQAAIEKEGVTLVAILCTHKHWDHSGGNRELRRHHRGCRVYGNPQDGIAHLTHPLCHQDMVSVGRLQFQALATPGHTRGHMVYVLDGEPYKGPSCLFSGDLLFLSGCTMLNSLDLIMGLGDDTLLWPGHEYSEENLSFAGLVEPENMAREKKMQWVQQQRLQYRSTCPSTLGEEKTYNPFLRTHCLALQEALGPLPGAGGDAGPSRARILEELRRRKDQHKGK</sequence>
<dbReference type="HAMAP" id="MF_01374">
    <property type="entry name" value="Glyoxalase_2"/>
    <property type="match status" value="1"/>
</dbReference>
<comment type="similarity">
    <text evidence="2">Belongs to the metallo-beta-lactamase superfamily. Glyoxalase II family.</text>
</comment>
<gene>
    <name evidence="8" type="primary">PNKD</name>
</gene>
<dbReference type="InterPro" id="IPR032282">
    <property type="entry name" value="HAGH_C"/>
</dbReference>
<dbReference type="OMA" id="CVWPGMR"/>
<dbReference type="GO" id="GO:0042053">
    <property type="term" value="P:regulation of dopamine metabolic process"/>
    <property type="evidence" value="ECO:0007669"/>
    <property type="project" value="Ensembl"/>
</dbReference>
<accession>F6WEQ0</accession>
<dbReference type="Proteomes" id="UP000002280">
    <property type="component" value="Chromosome 7"/>
</dbReference>
<dbReference type="GO" id="GO:0046872">
    <property type="term" value="F:metal ion binding"/>
    <property type="evidence" value="ECO:0007669"/>
    <property type="project" value="UniProtKB-KW"/>
</dbReference>
<dbReference type="PANTHER" id="PTHR11935">
    <property type="entry name" value="BETA LACTAMASE DOMAIN"/>
    <property type="match status" value="1"/>
</dbReference>
<feature type="domain" description="Metallo-beta-lactamase" evidence="7">
    <location>
        <begin position="122"/>
        <end position="275"/>
    </location>
</feature>
<evidence type="ECO:0000256" key="5">
    <source>
        <dbReference type="ARBA" id="ARBA00022833"/>
    </source>
</evidence>
<evidence type="ECO:0000256" key="2">
    <source>
        <dbReference type="ARBA" id="ARBA00006759"/>
    </source>
</evidence>
<protein>
    <submittedName>
        <fullName evidence="8">PNKD metallo-beta-lactamase domain containing</fullName>
    </submittedName>
</protein>
<dbReference type="GO" id="GO:0099523">
    <property type="term" value="C:presynaptic cytosol"/>
    <property type="evidence" value="ECO:0007669"/>
    <property type="project" value="Ensembl"/>
</dbReference>
<evidence type="ECO:0000256" key="3">
    <source>
        <dbReference type="ARBA" id="ARBA00022723"/>
    </source>
</evidence>
<dbReference type="InterPro" id="IPR035680">
    <property type="entry name" value="Clx_II_MBL"/>
</dbReference>
<dbReference type="Ensembl" id="ENSMODT00000019692.4">
    <property type="protein sequence ID" value="ENSMODP00000019344.4"/>
    <property type="gene ID" value="ENSMODG00000015497.4"/>
</dbReference>
<dbReference type="STRING" id="13616.ENSMODP00000019344"/>
<dbReference type="Bgee" id="ENSMODG00000015497">
    <property type="expression patterns" value="Expressed in skeleton of lower jaw and 19 other cell types or tissues"/>
</dbReference>